<feature type="transmembrane region" description="Helical" evidence="2">
    <location>
        <begin position="1223"/>
        <end position="1242"/>
    </location>
</feature>
<keyword evidence="4" id="KW-1185">Reference proteome</keyword>
<keyword evidence="2" id="KW-1133">Transmembrane helix</keyword>
<keyword evidence="2" id="KW-0472">Membrane</keyword>
<dbReference type="OMA" id="QNIMMAL"/>
<proteinExistence type="predicted"/>
<dbReference type="PANTHER" id="PTHR31600">
    <property type="entry name" value="TINY MACROCYSTS PROTEIN B-RELATED"/>
    <property type="match status" value="1"/>
</dbReference>
<organism evidence="3 4">
    <name type="scientific">Paramecium primaurelia</name>
    <dbReference type="NCBI Taxonomy" id="5886"/>
    <lineage>
        <taxon>Eukaryota</taxon>
        <taxon>Sar</taxon>
        <taxon>Alveolata</taxon>
        <taxon>Ciliophora</taxon>
        <taxon>Intramacronucleata</taxon>
        <taxon>Oligohymenophorea</taxon>
        <taxon>Peniculida</taxon>
        <taxon>Parameciidae</taxon>
        <taxon>Paramecium</taxon>
    </lineage>
</organism>
<dbReference type="InterPro" id="IPR052994">
    <property type="entry name" value="Tiny_macrocysts_regulators"/>
</dbReference>
<feature type="transmembrane region" description="Helical" evidence="2">
    <location>
        <begin position="235"/>
        <end position="253"/>
    </location>
</feature>
<evidence type="ECO:0000313" key="4">
    <source>
        <dbReference type="Proteomes" id="UP000688137"/>
    </source>
</evidence>
<dbReference type="Proteomes" id="UP000688137">
    <property type="component" value="Unassembled WGS sequence"/>
</dbReference>
<evidence type="ECO:0000313" key="3">
    <source>
        <dbReference type="EMBL" id="CAD8065677.1"/>
    </source>
</evidence>
<sequence length="1650" mass="195697">MQFISKLSSYFVAIGTNIERRTKNIDYGNMAKILYYFIQLIGYIYSQFERKAIQYYENDFLAQVSQQSSIPFILIIIHYDPLTIFAYFCVFIVMLSTFIIVLFQILLKSLPSSSPINKFVKFYFQNFQWFFLTPFNECMIGVITCGKQSYLIQHSVIEPSECLQQISPHYVIISFLGVILVSLSGIVSVYYFRNYDFLQAGLLRKFSHINFITIFLHQLLIILSFWKQMYQNEYVIVYSCYFLIMFCLLFDVFTQLPFGFTTETIFYSQILITSIFFGALISYWMFSKSDDGVIFLTSCIIIPLIFTLNQAYFQNQFDEESLRFCSNIGQTLNEFTLEYFVLISHPITMTKQSYFKFIRYLNIHCQTCNDINCPCKKQLRNYITSNQTLDCEPLYVWVQYQFQKLIKQSMNKECPDGIFEQLTIKFVTFLKKYRSNQYLSFKNIQDVVISYKKQQKNQTNSLQFFIHLTRQIQLNSKLDIEQQNRNQHLLSKNEYKSLNDLNLFLFYEIQIMQNIMMALYLQKELWTCYTNGNIKNYDDLMVQLKKISIQDSIVQKDYNYFNSQREDYKYENILIIRLQLLISMVCLDDLNKQLSLAKKLQLMQQEQLAQSSYQFHILNYINGAAITIQQLVSFEEYDIKNISITDNCKKFFGYENQDDTPKLKYLIPNKIRSIHKGLIDRFLFLGHSSKIYSSQDTFIVNKNQFLEKVSMSLTVLFPNQGSDYYFYVFAHLLKKSGSQKYNQMMNQQGYILIDKNFNIFGISQSIQNKINQFSQNEINFCEIYDKLSIFYIFPELLVKLQEHFTDKQIRNIRQQDEEVIIQKNTMNFVLPNYDIIINATNQKIKNNKIDFDIKNRHILNDLIEFEKQFTEYQNTSYSFQVEFTMISKILNPLIDGIQKDFLYFLIDIQFENDQKSSKCTFQKLPSESDENQQKNTSQQKIHNQTQNQTQLVIQSFESENREFLSYKQIRASSTTSEKRSSNNLNFQITFLRQMITNSILPNQISNLQSFFLLQIILIIGIIISLLIFFDRKSSMQSDCIKIITLDLDFLDAYSQIMSGSRHLIYYRDFYTQMNDSTLLIDNKVLNFSKYNRLYIAWNHLNLGLNRLISIYEQNSKVFQQKSEESINIYIINGNLQNKIIQPVSELTTYFQIMFQIFYLSQQTQSQNISNYLSDSIDSYSTQISRSLVYYNYFDVVKIFQMKIDSCKNYNNYINEYLDSISNYVFVGFYIIAILIALSQLIFNYKVNKQIKFNFDIFVKCDSSDGNLFIRKNDQLKHILTSNSVLLRKQSFMRLLEKPFAEYDQIKVQNHNSMSAIVKTFNSQDKHIVIKNHLSKFNQIVTLTFICVIGLSYGMGFQIYYNIISNNVQPYNEEAIDSQQLRLTSITTINKYDQYLIKTLFESYYNLALNDSSFIVTENILSDYLILNQLEFNTTLLSQEIKEFQHLNFTNFLFNSKTFKTISENEQNEILLHDTCVLTGCDMYSQLLKQRMFNEILNPFFYQGIVNLHYILSQIYYEIDISLQYPQSNLDRFKKIQNFFNEHNYMIYIMWGLDAIQFQIGQFCQYFVNVSLDAISNLTINSQQSIIIFGLVTIFAIIILQLLFIYYQIQRYHLSKSLLKLIPLEIIFKKNLYKQLVLHEKRSRVDLTFQF</sequence>
<evidence type="ECO:0000256" key="2">
    <source>
        <dbReference type="SAM" id="Phobius"/>
    </source>
</evidence>
<dbReference type="EMBL" id="CAJJDM010000037">
    <property type="protein sequence ID" value="CAD8065677.1"/>
    <property type="molecule type" value="Genomic_DNA"/>
</dbReference>
<evidence type="ECO:0000256" key="1">
    <source>
        <dbReference type="SAM" id="MobiDB-lite"/>
    </source>
</evidence>
<dbReference type="PANTHER" id="PTHR31600:SF2">
    <property type="entry name" value="GAMETE ENRICHED GENE 10 PROTEIN-RELATED"/>
    <property type="match status" value="1"/>
</dbReference>
<comment type="caution">
    <text evidence="3">The sequence shown here is derived from an EMBL/GenBank/DDBJ whole genome shotgun (WGS) entry which is preliminary data.</text>
</comment>
<feature type="compositionally biased region" description="Polar residues" evidence="1">
    <location>
        <begin position="933"/>
        <end position="946"/>
    </location>
</feature>
<protein>
    <recommendedName>
        <fullName evidence="5">Transmembrane protein</fullName>
    </recommendedName>
</protein>
<evidence type="ECO:0008006" key="5">
    <source>
        <dbReference type="Google" id="ProtNLM"/>
    </source>
</evidence>
<feature type="transmembrane region" description="Helical" evidence="2">
    <location>
        <begin position="1010"/>
        <end position="1029"/>
    </location>
</feature>
<feature type="transmembrane region" description="Helical" evidence="2">
    <location>
        <begin position="170"/>
        <end position="192"/>
    </location>
</feature>
<gene>
    <name evidence="3" type="ORF">PPRIM_AZ9-3.1.T0380019</name>
</gene>
<feature type="transmembrane region" description="Helical" evidence="2">
    <location>
        <begin position="265"/>
        <end position="286"/>
    </location>
</feature>
<feature type="region of interest" description="Disordered" evidence="1">
    <location>
        <begin position="923"/>
        <end position="946"/>
    </location>
</feature>
<feature type="transmembrane region" description="Helical" evidence="2">
    <location>
        <begin position="1585"/>
        <end position="1606"/>
    </location>
</feature>
<feature type="transmembrane region" description="Helical" evidence="2">
    <location>
        <begin position="293"/>
        <end position="313"/>
    </location>
</feature>
<name>A0A8S1LDN2_PARPR</name>
<reference evidence="3" key="1">
    <citation type="submission" date="2021-01" db="EMBL/GenBank/DDBJ databases">
        <authorList>
            <consortium name="Genoscope - CEA"/>
            <person name="William W."/>
        </authorList>
    </citation>
    <scope>NUCLEOTIDE SEQUENCE</scope>
</reference>
<feature type="transmembrane region" description="Helical" evidence="2">
    <location>
        <begin position="85"/>
        <end position="107"/>
    </location>
</feature>
<feature type="transmembrane region" description="Helical" evidence="2">
    <location>
        <begin position="1339"/>
        <end position="1360"/>
    </location>
</feature>
<keyword evidence="2" id="KW-0812">Transmembrane</keyword>
<feature type="transmembrane region" description="Helical" evidence="2">
    <location>
        <begin position="207"/>
        <end position="226"/>
    </location>
</feature>
<accession>A0A8S1LDN2</accession>